<feature type="compositionally biased region" description="Acidic residues" evidence="5">
    <location>
        <begin position="315"/>
        <end position="335"/>
    </location>
</feature>
<dbReference type="CDD" id="cd00143">
    <property type="entry name" value="PP2Cc"/>
    <property type="match status" value="1"/>
</dbReference>
<dbReference type="PANTHER" id="PTHR47992">
    <property type="entry name" value="PROTEIN PHOSPHATASE"/>
    <property type="match status" value="1"/>
</dbReference>
<feature type="region of interest" description="Disordered" evidence="5">
    <location>
        <begin position="526"/>
        <end position="659"/>
    </location>
</feature>
<dbReference type="InterPro" id="IPR000222">
    <property type="entry name" value="PP2C_BS"/>
</dbReference>
<dbReference type="SMART" id="SM00332">
    <property type="entry name" value="PP2Cc"/>
    <property type="match status" value="1"/>
</dbReference>
<name>A0A0G4MLF2_VERLO</name>
<feature type="compositionally biased region" description="Gly residues" evidence="5">
    <location>
        <begin position="528"/>
        <end position="539"/>
    </location>
</feature>
<evidence type="ECO:0000256" key="1">
    <source>
        <dbReference type="ARBA" id="ARBA00022723"/>
    </source>
</evidence>
<feature type="region of interest" description="Disordered" evidence="5">
    <location>
        <begin position="301"/>
        <end position="368"/>
    </location>
</feature>
<dbReference type="Gene3D" id="2.60.40.4370">
    <property type="match status" value="2"/>
</dbReference>
<dbReference type="AlphaFoldDB" id="A0A0G4MLF2"/>
<dbReference type="EMBL" id="CVQI01027335">
    <property type="protein sequence ID" value="CRK34972.1"/>
    <property type="molecule type" value="Genomic_DNA"/>
</dbReference>
<accession>A0A0G4MLF2</accession>
<organism evidence="7 8">
    <name type="scientific">Verticillium longisporum</name>
    <name type="common">Verticillium dahliae var. longisporum</name>
    <dbReference type="NCBI Taxonomy" id="100787"/>
    <lineage>
        <taxon>Eukaryota</taxon>
        <taxon>Fungi</taxon>
        <taxon>Dikarya</taxon>
        <taxon>Ascomycota</taxon>
        <taxon>Pezizomycotina</taxon>
        <taxon>Sordariomycetes</taxon>
        <taxon>Hypocreomycetidae</taxon>
        <taxon>Glomerellales</taxon>
        <taxon>Plectosphaerellaceae</taxon>
        <taxon>Verticillium</taxon>
    </lineage>
</organism>
<feature type="compositionally biased region" description="Basic and acidic residues" evidence="5">
    <location>
        <begin position="613"/>
        <end position="625"/>
    </location>
</feature>
<dbReference type="Pfam" id="PF00481">
    <property type="entry name" value="PP2C"/>
    <property type="match status" value="1"/>
</dbReference>
<keyword evidence="2 4" id="KW-0378">Hydrolase</keyword>
<feature type="region of interest" description="Disordered" evidence="5">
    <location>
        <begin position="158"/>
        <end position="253"/>
    </location>
</feature>
<feature type="compositionally biased region" description="Low complexity" evidence="5">
    <location>
        <begin position="635"/>
        <end position="644"/>
    </location>
</feature>
<keyword evidence="1" id="KW-0479">Metal-binding</keyword>
<dbReference type="InterPro" id="IPR001932">
    <property type="entry name" value="PPM-type_phosphatase-like_dom"/>
</dbReference>
<dbReference type="PROSITE" id="PS01032">
    <property type="entry name" value="PPM_1"/>
    <property type="match status" value="1"/>
</dbReference>
<comment type="similarity">
    <text evidence="4">Belongs to the PP2C family.</text>
</comment>
<dbReference type="GO" id="GO:0046872">
    <property type="term" value="F:metal ion binding"/>
    <property type="evidence" value="ECO:0007669"/>
    <property type="project" value="UniProtKB-KW"/>
</dbReference>
<dbReference type="InterPro" id="IPR019481">
    <property type="entry name" value="TFIIIC_triple_barrel"/>
</dbReference>
<dbReference type="Proteomes" id="UP000045706">
    <property type="component" value="Unassembled WGS sequence"/>
</dbReference>
<dbReference type="SUPFAM" id="SSF81606">
    <property type="entry name" value="PP2C-like"/>
    <property type="match status" value="1"/>
</dbReference>
<gene>
    <name evidence="7" type="ORF">BN1723_014929</name>
</gene>
<reference evidence="8" key="1">
    <citation type="submission" date="2015-05" db="EMBL/GenBank/DDBJ databases">
        <authorList>
            <person name="Fogelqvist Johan"/>
        </authorList>
    </citation>
    <scope>NUCLEOTIDE SEQUENCE [LARGE SCALE GENOMIC DNA]</scope>
</reference>
<evidence type="ECO:0000256" key="4">
    <source>
        <dbReference type="RuleBase" id="RU003465"/>
    </source>
</evidence>
<dbReference type="InterPro" id="IPR036457">
    <property type="entry name" value="PPM-type-like_dom_sf"/>
</dbReference>
<dbReference type="InterPro" id="IPR015655">
    <property type="entry name" value="PP2C"/>
</dbReference>
<evidence type="ECO:0000313" key="8">
    <source>
        <dbReference type="Proteomes" id="UP000045706"/>
    </source>
</evidence>
<feature type="compositionally biased region" description="Basic and acidic residues" evidence="5">
    <location>
        <begin position="228"/>
        <end position="238"/>
    </location>
</feature>
<evidence type="ECO:0000256" key="2">
    <source>
        <dbReference type="ARBA" id="ARBA00022801"/>
    </source>
</evidence>
<evidence type="ECO:0000256" key="3">
    <source>
        <dbReference type="ARBA" id="ARBA00022912"/>
    </source>
</evidence>
<dbReference type="Pfam" id="PF10419">
    <property type="entry name" value="TFIIIC_sub6"/>
    <property type="match status" value="2"/>
</dbReference>
<keyword evidence="3 4" id="KW-0904">Protein phosphatase</keyword>
<evidence type="ECO:0000313" key="7">
    <source>
        <dbReference type="EMBL" id="CRK34972.1"/>
    </source>
</evidence>
<evidence type="ECO:0000259" key="6">
    <source>
        <dbReference type="PROSITE" id="PS51746"/>
    </source>
</evidence>
<dbReference type="Gene3D" id="3.60.40.10">
    <property type="entry name" value="PPM-type phosphatase domain"/>
    <property type="match status" value="1"/>
</dbReference>
<sequence>MGQTLSEPVVEKTSDTGEDARLIYGVSAMQGWRISMEDAHSTKLDLLPPGSDEAKQHASRLSFFAVYDGHGGDKVALFAGDQLHEIVRKQETFKKGNYEQALKDGFLATDRAILNDPRYEEEVSGCTACVSLINDDKIYVANAGDSRGVLGIKGRAKPLSQDHKPQLEGGHQHKSWTQPSQRKRPAMTHHRLDSDEEDKDDDLPEPEDDDEEDEELEDEQGQGGTSRQHPEAAGHDGDGGGGGGGTGKDAFPESEEPAVDEIQILDLHTEHPLFGYRNRIFKGSWSRVLGTELLFADQTPDHRGRRLPCLRSLPGDDDDLPEPEDDDEEDEELEDERGQGGTSQQHPEAAGNDGDGGGTGKDAFPGNEEPAVDEIQILDLHTEHPLFGYRNRIFKGSWSRVLGTELLFADQTPDHRGRRLPCLRSLPGEVDLLAASWARMATTEMKVAPKHVADQGPDRFRDIKLRHGIRIPVWGDKTGERKIQTRFLEDLMALKLKKKEKDDVTVYAQAPAYRDRLSAIPRVRRGGWKGAGRRGGGDGAADDDEGARKRRKPLPSGRPKADGRKNRVRWHARGRGRGKGAIAGGQAVMDRPELLMDNGENSDEEISTPTPDKWSDLEGTFRIEGHEDDVEMAEADGGASAADAPEGEGSRRVRLRGHV</sequence>
<proteinExistence type="inferred from homology"/>
<dbReference type="GO" id="GO:0004722">
    <property type="term" value="F:protein serine/threonine phosphatase activity"/>
    <property type="evidence" value="ECO:0007669"/>
    <property type="project" value="InterPro"/>
</dbReference>
<feature type="domain" description="PPM-type phosphatase" evidence="6">
    <location>
        <begin position="23"/>
        <end position="269"/>
    </location>
</feature>
<feature type="compositionally biased region" description="Acidic residues" evidence="5">
    <location>
        <begin position="194"/>
        <end position="220"/>
    </location>
</feature>
<evidence type="ECO:0000256" key="5">
    <source>
        <dbReference type="SAM" id="MobiDB-lite"/>
    </source>
</evidence>
<feature type="compositionally biased region" description="Basic residues" evidence="5">
    <location>
        <begin position="566"/>
        <end position="578"/>
    </location>
</feature>
<dbReference type="PROSITE" id="PS51746">
    <property type="entry name" value="PPM_2"/>
    <property type="match status" value="1"/>
</dbReference>
<protein>
    <recommendedName>
        <fullName evidence="6">PPM-type phosphatase domain-containing protein</fullName>
    </recommendedName>
</protein>